<dbReference type="Gene3D" id="3.40.50.1820">
    <property type="entry name" value="alpha/beta hydrolase"/>
    <property type="match status" value="1"/>
</dbReference>
<dbReference type="PANTHER" id="PTHR43194:SF2">
    <property type="entry name" value="PEROXISOMAL MEMBRANE PROTEIN LPX1"/>
    <property type="match status" value="1"/>
</dbReference>
<feature type="domain" description="AB hydrolase-1" evidence="1">
    <location>
        <begin position="49"/>
        <end position="284"/>
    </location>
</feature>
<evidence type="ECO:0000313" key="3">
    <source>
        <dbReference type="Proteomes" id="UP000030149"/>
    </source>
</evidence>
<organism evidence="2 3">
    <name type="scientific">Flavobacterium enshiense DK69</name>
    <dbReference type="NCBI Taxonomy" id="1107311"/>
    <lineage>
        <taxon>Bacteria</taxon>
        <taxon>Pseudomonadati</taxon>
        <taxon>Bacteroidota</taxon>
        <taxon>Flavobacteriia</taxon>
        <taxon>Flavobacteriales</taxon>
        <taxon>Flavobacteriaceae</taxon>
        <taxon>Flavobacterium</taxon>
    </lineage>
</organism>
<comment type="caution">
    <text evidence="2">The sequence shown here is derived from an EMBL/GenBank/DDBJ whole genome shotgun (WGS) entry which is preliminary data.</text>
</comment>
<dbReference type="STRING" id="1107311.Q767_00075"/>
<evidence type="ECO:0000313" key="2">
    <source>
        <dbReference type="EMBL" id="KGO97040.1"/>
    </source>
</evidence>
<evidence type="ECO:0000259" key="1">
    <source>
        <dbReference type="Pfam" id="PF00561"/>
    </source>
</evidence>
<name>A0A0A2N9B2_9FLAO</name>
<dbReference type="EMBL" id="JRLZ01000001">
    <property type="protein sequence ID" value="KGO97040.1"/>
    <property type="molecule type" value="Genomic_DNA"/>
</dbReference>
<protein>
    <recommendedName>
        <fullName evidence="1">AB hydrolase-1 domain-containing protein</fullName>
    </recommendedName>
</protein>
<dbReference type="InterPro" id="IPR029058">
    <property type="entry name" value="AB_hydrolase_fold"/>
</dbReference>
<dbReference type="InterPro" id="IPR000073">
    <property type="entry name" value="AB_hydrolase_1"/>
</dbReference>
<accession>A0A0A2N9B2</accession>
<reference evidence="3" key="1">
    <citation type="submission" date="2013-09" db="EMBL/GenBank/DDBJ databases">
        <authorList>
            <person name="Zeng Z."/>
            <person name="Chen C."/>
        </authorList>
    </citation>
    <scope>NUCLEOTIDE SEQUENCE [LARGE SCALE GENOMIC DNA]</scope>
    <source>
        <strain evidence="3">DK69</strain>
    </source>
</reference>
<dbReference type="Proteomes" id="UP000030149">
    <property type="component" value="Unassembled WGS sequence"/>
</dbReference>
<dbReference type="PATRIC" id="fig|1107311.5.peg.13"/>
<dbReference type="InterPro" id="IPR050228">
    <property type="entry name" value="Carboxylesterase_BioH"/>
</dbReference>
<dbReference type="AlphaFoldDB" id="A0A0A2N9B2"/>
<proteinExistence type="predicted"/>
<sequence>MHQKRKSIKNLKQHIMKKLIISLLAILAALNVFSQNKSFEAKVIGKGQPIILIPGYSCSGDVWNETTNHLKNRYELHILTLAGFAGAKPIEDEEILKSVRNGIIQYVKDKKLKKPMLIGHSLGAFMTLWLQSTEPELFGKSICMDGLPFISAVSNPETTAESVKNNPQYNKEAVINNFQSIPNEGYVKNMTKAMMYQVSDSIHAKQIAEWSFKSDRKTLGSTIVEMSTTDLRKEIASIKSPILIISSLWGTKEASEKEYNLQYTELKNKTIKVAESKHFIMYDQPVWFYNEIDTFLQSK</sequence>
<gene>
    <name evidence="2" type="ORF">Q767_00075</name>
</gene>
<dbReference type="Pfam" id="PF00561">
    <property type="entry name" value="Abhydrolase_1"/>
    <property type="match status" value="1"/>
</dbReference>
<keyword evidence="3" id="KW-1185">Reference proteome</keyword>
<dbReference type="eggNOG" id="COG0596">
    <property type="taxonomic scope" value="Bacteria"/>
</dbReference>
<dbReference type="SUPFAM" id="SSF53474">
    <property type="entry name" value="alpha/beta-Hydrolases"/>
    <property type="match status" value="1"/>
</dbReference>
<dbReference type="PANTHER" id="PTHR43194">
    <property type="entry name" value="HYDROLASE ALPHA/BETA FOLD FAMILY"/>
    <property type="match status" value="1"/>
</dbReference>
<reference evidence="2 3" key="2">
    <citation type="journal article" date="2015" name="Stand. Genomic Sci.">
        <title>High quality draft genomic sequence of Flavobacterium enshiense DK69(T) and comparison among Flavobacterium genomes.</title>
        <authorList>
            <person name="Zeng Z."/>
            <person name="Chen C."/>
            <person name="Du H."/>
            <person name="Wang G."/>
            <person name="Li M."/>
        </authorList>
    </citation>
    <scope>NUCLEOTIDE SEQUENCE [LARGE SCALE GENOMIC DNA]</scope>
    <source>
        <strain evidence="2 3">DK69</strain>
    </source>
</reference>